<feature type="chain" id="PRO_5046333664" description="OmpA-like domain-containing protein" evidence="6">
    <location>
        <begin position="26"/>
        <end position="514"/>
    </location>
</feature>
<organism evidence="8 9">
    <name type="scientific">Actinocorallia libanotica</name>
    <dbReference type="NCBI Taxonomy" id="46162"/>
    <lineage>
        <taxon>Bacteria</taxon>
        <taxon>Bacillati</taxon>
        <taxon>Actinomycetota</taxon>
        <taxon>Actinomycetes</taxon>
        <taxon>Streptosporangiales</taxon>
        <taxon>Thermomonosporaceae</taxon>
        <taxon>Actinocorallia</taxon>
    </lineage>
</organism>
<evidence type="ECO:0000313" key="9">
    <source>
        <dbReference type="Proteomes" id="UP001500665"/>
    </source>
</evidence>
<name>A0ABN1RUP1_9ACTN</name>
<reference evidence="8 9" key="1">
    <citation type="journal article" date="2019" name="Int. J. Syst. Evol. Microbiol.">
        <title>The Global Catalogue of Microorganisms (GCM) 10K type strain sequencing project: providing services to taxonomists for standard genome sequencing and annotation.</title>
        <authorList>
            <consortium name="The Broad Institute Genomics Platform"/>
            <consortium name="The Broad Institute Genome Sequencing Center for Infectious Disease"/>
            <person name="Wu L."/>
            <person name="Ma J."/>
        </authorList>
    </citation>
    <scope>NUCLEOTIDE SEQUENCE [LARGE SCALE GENOMIC DNA]</scope>
    <source>
        <strain evidence="8 9">JCM 10696</strain>
    </source>
</reference>
<comment type="caution">
    <text evidence="8">The sequence shown here is derived from an EMBL/GenBank/DDBJ whole genome shotgun (WGS) entry which is preliminary data.</text>
</comment>
<keyword evidence="9" id="KW-1185">Reference proteome</keyword>
<dbReference type="InterPro" id="IPR006665">
    <property type="entry name" value="OmpA-like"/>
</dbReference>
<feature type="region of interest" description="Disordered" evidence="5">
    <location>
        <begin position="267"/>
        <end position="288"/>
    </location>
</feature>
<dbReference type="CDD" id="cd07185">
    <property type="entry name" value="OmpA_C-like"/>
    <property type="match status" value="1"/>
</dbReference>
<evidence type="ECO:0000256" key="6">
    <source>
        <dbReference type="SAM" id="SignalP"/>
    </source>
</evidence>
<feature type="region of interest" description="Disordered" evidence="5">
    <location>
        <begin position="343"/>
        <end position="365"/>
    </location>
</feature>
<accession>A0ABN1RUP1</accession>
<dbReference type="InterPro" id="IPR050330">
    <property type="entry name" value="Bact_OuterMem_StrucFunc"/>
</dbReference>
<evidence type="ECO:0000313" key="8">
    <source>
        <dbReference type="EMBL" id="GAA0964231.1"/>
    </source>
</evidence>
<keyword evidence="6" id="KW-0732">Signal</keyword>
<dbReference type="PROSITE" id="PS51257">
    <property type="entry name" value="PROKAR_LIPOPROTEIN"/>
    <property type="match status" value="1"/>
</dbReference>
<feature type="region of interest" description="Disordered" evidence="5">
    <location>
        <begin position="31"/>
        <end position="53"/>
    </location>
</feature>
<evidence type="ECO:0000256" key="3">
    <source>
        <dbReference type="ARBA" id="ARBA00023237"/>
    </source>
</evidence>
<feature type="domain" description="OmpA-like" evidence="7">
    <location>
        <begin position="225"/>
        <end position="343"/>
    </location>
</feature>
<protein>
    <recommendedName>
        <fullName evidence="7">OmpA-like domain-containing protein</fullName>
    </recommendedName>
</protein>
<dbReference type="Pfam" id="PF00691">
    <property type="entry name" value="OmpA"/>
    <property type="match status" value="1"/>
</dbReference>
<keyword evidence="2 4" id="KW-0472">Membrane</keyword>
<gene>
    <name evidence="8" type="ORF">GCM10009550_61630</name>
</gene>
<evidence type="ECO:0000256" key="2">
    <source>
        <dbReference type="ARBA" id="ARBA00023136"/>
    </source>
</evidence>
<evidence type="ECO:0000256" key="5">
    <source>
        <dbReference type="SAM" id="MobiDB-lite"/>
    </source>
</evidence>
<feature type="compositionally biased region" description="Pro residues" evidence="5">
    <location>
        <begin position="344"/>
        <end position="353"/>
    </location>
</feature>
<evidence type="ECO:0000256" key="4">
    <source>
        <dbReference type="PROSITE-ProRule" id="PRU00473"/>
    </source>
</evidence>
<dbReference type="Proteomes" id="UP001500665">
    <property type="component" value="Unassembled WGS sequence"/>
</dbReference>
<evidence type="ECO:0000256" key="1">
    <source>
        <dbReference type="ARBA" id="ARBA00004442"/>
    </source>
</evidence>
<dbReference type="PANTHER" id="PTHR30329">
    <property type="entry name" value="STATOR ELEMENT OF FLAGELLAR MOTOR COMPLEX"/>
    <property type="match status" value="1"/>
</dbReference>
<dbReference type="PROSITE" id="PS51123">
    <property type="entry name" value="OMPA_2"/>
    <property type="match status" value="1"/>
</dbReference>
<dbReference type="PANTHER" id="PTHR30329:SF21">
    <property type="entry name" value="LIPOPROTEIN YIAD-RELATED"/>
    <property type="match status" value="1"/>
</dbReference>
<dbReference type="EMBL" id="BAAAHH010000033">
    <property type="protein sequence ID" value="GAA0964231.1"/>
    <property type="molecule type" value="Genomic_DNA"/>
</dbReference>
<dbReference type="InterPro" id="IPR036737">
    <property type="entry name" value="OmpA-like_sf"/>
</dbReference>
<feature type="signal peptide" evidence="6">
    <location>
        <begin position="1"/>
        <end position="25"/>
    </location>
</feature>
<sequence>MKRFLPFRGAGIRAAAVGTAAVVLAAGCSGDGGNEREPKPGPGSPNPSSTAGPLQVQRVELQSGPARLELLALGRTDGGRVTAHFRLVSETRPQGYFGSSFTYLDDKGFDIGGISLVDAVGNKLYFPLRTTTGECLCTTFEPGRLPESGSVDLYAVYPAPPDEVKSVTVRAPLTTPFHDVALASGPAVEASALPVDPATADLAAPVIRPLVSHAEGLEQSTDEEGEDKRVRISADVLFAVDKADLGPAAQRILKNVAGQIDASSDDVVEVDGHTDDTGTPQHNQDLSRRRAEAVVKALEGLVTRTGVKFQARGHGETDPVAPNGSAEGRRLNRRVAVAFLRPAPARPSAPPAAPGSGAFQESSPPPVVGTLRPKAPAGAVAPVPEVETLQYDVNAVHRDSAGLVSLVWSVTNKGSGEINLNASFSAWLTDRYKIVSTSGVSLVDPAAKVRYGPLRDDAGVCLCFQGNLSGNYSLAPGEKVTYGSLYKLPADLETVDVEIPFYSSASTIENLRVD</sequence>
<dbReference type="RefSeq" id="WP_344244710.1">
    <property type="nucleotide sequence ID" value="NZ_BAAAHH010000033.1"/>
</dbReference>
<dbReference type="SUPFAM" id="SSF103088">
    <property type="entry name" value="OmpA-like"/>
    <property type="match status" value="1"/>
</dbReference>
<dbReference type="InterPro" id="IPR006664">
    <property type="entry name" value="OMP_bac"/>
</dbReference>
<proteinExistence type="predicted"/>
<evidence type="ECO:0000259" key="7">
    <source>
        <dbReference type="PROSITE" id="PS51123"/>
    </source>
</evidence>
<comment type="subcellular location">
    <subcellularLocation>
        <location evidence="1">Cell outer membrane</location>
    </subcellularLocation>
</comment>
<keyword evidence="3" id="KW-0998">Cell outer membrane</keyword>
<dbReference type="Gene3D" id="3.30.1330.60">
    <property type="entry name" value="OmpA-like domain"/>
    <property type="match status" value="1"/>
</dbReference>
<dbReference type="PRINTS" id="PR01021">
    <property type="entry name" value="OMPADOMAIN"/>
</dbReference>